<evidence type="ECO:0000259" key="3">
    <source>
        <dbReference type="Pfam" id="PF00505"/>
    </source>
</evidence>
<evidence type="ECO:0000313" key="5">
    <source>
        <dbReference type="Proteomes" id="UP000481153"/>
    </source>
</evidence>
<dbReference type="SUPFAM" id="SSF47095">
    <property type="entry name" value="HMG-box"/>
    <property type="match status" value="1"/>
</dbReference>
<keyword evidence="5" id="KW-1185">Reference proteome</keyword>
<proteinExistence type="predicted"/>
<accession>A0A6G0XRQ5</accession>
<feature type="domain" description="HMG box" evidence="3">
    <location>
        <begin position="71"/>
        <end position="123"/>
    </location>
</feature>
<feature type="compositionally biased region" description="Basic residues" evidence="2">
    <location>
        <begin position="172"/>
        <end position="182"/>
    </location>
</feature>
<gene>
    <name evidence="4" type="ORF">Ae201684_001946</name>
</gene>
<name>A0A6G0XRQ5_9STRA</name>
<dbReference type="InterPro" id="IPR036910">
    <property type="entry name" value="HMG_box_dom_sf"/>
</dbReference>
<evidence type="ECO:0000256" key="1">
    <source>
        <dbReference type="SAM" id="Coils"/>
    </source>
</evidence>
<comment type="caution">
    <text evidence="4">The sequence shown here is derived from an EMBL/GenBank/DDBJ whole genome shotgun (WGS) entry which is preliminary data.</text>
</comment>
<keyword evidence="1" id="KW-0175">Coiled coil</keyword>
<reference evidence="4 5" key="1">
    <citation type="submission" date="2019-07" db="EMBL/GenBank/DDBJ databases">
        <title>Genomics analysis of Aphanomyces spp. identifies a new class of oomycete effector associated with host adaptation.</title>
        <authorList>
            <person name="Gaulin E."/>
        </authorList>
    </citation>
    <scope>NUCLEOTIDE SEQUENCE [LARGE SCALE GENOMIC DNA]</scope>
    <source>
        <strain evidence="4 5">ATCC 201684</strain>
    </source>
</reference>
<dbReference type="VEuPathDB" id="FungiDB:AeMF1_012846"/>
<evidence type="ECO:0000256" key="2">
    <source>
        <dbReference type="SAM" id="MobiDB-lite"/>
    </source>
</evidence>
<feature type="compositionally biased region" description="Low complexity" evidence="2">
    <location>
        <begin position="183"/>
        <end position="192"/>
    </location>
</feature>
<dbReference type="InterPro" id="IPR009071">
    <property type="entry name" value="HMG_box_dom"/>
</dbReference>
<organism evidence="4 5">
    <name type="scientific">Aphanomyces euteiches</name>
    <dbReference type="NCBI Taxonomy" id="100861"/>
    <lineage>
        <taxon>Eukaryota</taxon>
        <taxon>Sar</taxon>
        <taxon>Stramenopiles</taxon>
        <taxon>Oomycota</taxon>
        <taxon>Saprolegniomycetes</taxon>
        <taxon>Saprolegniales</taxon>
        <taxon>Verrucalvaceae</taxon>
        <taxon>Aphanomyces</taxon>
    </lineage>
</organism>
<dbReference type="AlphaFoldDB" id="A0A6G0XRQ5"/>
<feature type="coiled-coil region" evidence="1">
    <location>
        <begin position="29"/>
        <end position="56"/>
    </location>
</feature>
<dbReference type="Proteomes" id="UP000481153">
    <property type="component" value="Unassembled WGS sequence"/>
</dbReference>
<sequence>MSDVDQAYADLHERFVYLQQQTNRLGSAYVLATQELKSLKEDNQILKDKLIEFRLRRRKLAAQAENNMIANMNAKTLFCQQNRRVLRKQFPLISRDQLTAFVEEEWESLAPEVAEKWHREFKAFVPKPTKQSKAPKEERSTPSADVTPVKKAPPKSRRKPAASTPTDDSKPKPKRATPKKKAAPAGDASSAGGEKKPPKRATPPKRKPNVAAARGAKRDKPAPSKPQDENDNEDDDDDPIDDNSSGNSSIAPSDEDDSDDNLMHLPTGAFG</sequence>
<feature type="compositionally biased region" description="Acidic residues" evidence="2">
    <location>
        <begin position="229"/>
        <end position="241"/>
    </location>
</feature>
<dbReference type="Pfam" id="PF00505">
    <property type="entry name" value="HMG_box"/>
    <property type="match status" value="1"/>
</dbReference>
<feature type="region of interest" description="Disordered" evidence="2">
    <location>
        <begin position="125"/>
        <end position="271"/>
    </location>
</feature>
<protein>
    <recommendedName>
        <fullName evidence="3">HMG box domain-containing protein</fullName>
    </recommendedName>
</protein>
<feature type="compositionally biased region" description="Basic residues" evidence="2">
    <location>
        <begin position="197"/>
        <end position="208"/>
    </location>
</feature>
<feature type="compositionally biased region" description="Basic and acidic residues" evidence="2">
    <location>
        <begin position="216"/>
        <end position="228"/>
    </location>
</feature>
<dbReference type="EMBL" id="VJMJ01000019">
    <property type="protein sequence ID" value="KAF0743256.1"/>
    <property type="molecule type" value="Genomic_DNA"/>
</dbReference>
<evidence type="ECO:0000313" key="4">
    <source>
        <dbReference type="EMBL" id="KAF0743256.1"/>
    </source>
</evidence>